<accession>A0A2M8LGG6</accession>
<dbReference type="Proteomes" id="UP000231436">
    <property type="component" value="Unassembled WGS sequence"/>
</dbReference>
<comment type="similarity">
    <text evidence="4">Belongs to the queuine tRNA-ribosyltransferase family.</text>
</comment>
<feature type="region of interest" description="RNA binding" evidence="4">
    <location>
        <begin position="252"/>
        <end position="258"/>
    </location>
</feature>
<dbReference type="AlphaFoldDB" id="A0A2M8LGG6"/>
<dbReference type="HAMAP" id="MF_00168">
    <property type="entry name" value="Q_tRNA_Tgt"/>
    <property type="match status" value="1"/>
</dbReference>
<evidence type="ECO:0000259" key="5">
    <source>
        <dbReference type="Pfam" id="PF01702"/>
    </source>
</evidence>
<feature type="binding site" evidence="4">
    <location>
        <position position="332"/>
    </location>
    <ligand>
        <name>Zn(2+)</name>
        <dbReference type="ChEBI" id="CHEBI:29105"/>
    </ligand>
</feature>
<feature type="binding site" evidence="4">
    <location>
        <position position="194"/>
    </location>
    <ligand>
        <name>substrate</name>
    </ligand>
</feature>
<evidence type="ECO:0000256" key="3">
    <source>
        <dbReference type="ARBA" id="ARBA00022694"/>
    </source>
</evidence>
<evidence type="ECO:0000256" key="2">
    <source>
        <dbReference type="ARBA" id="ARBA00022679"/>
    </source>
</evidence>
<dbReference type="EMBL" id="PFEU01000018">
    <property type="protein sequence ID" value="PJE76544.1"/>
    <property type="molecule type" value="Genomic_DNA"/>
</dbReference>
<evidence type="ECO:0000256" key="4">
    <source>
        <dbReference type="HAMAP-Rule" id="MF_00168"/>
    </source>
</evidence>
<keyword evidence="1 4" id="KW-0328">Glycosyltransferase</keyword>
<comment type="pathway">
    <text evidence="4">tRNA modification; tRNA-queuosine biosynthesis.</text>
</comment>
<dbReference type="GO" id="GO:0046872">
    <property type="term" value="F:metal ion binding"/>
    <property type="evidence" value="ECO:0007669"/>
    <property type="project" value="UniProtKB-KW"/>
</dbReference>
<dbReference type="Gene3D" id="3.20.20.105">
    <property type="entry name" value="Queuine tRNA-ribosyltransferase-like"/>
    <property type="match status" value="1"/>
</dbReference>
<proteinExistence type="inferred from homology"/>
<protein>
    <recommendedName>
        <fullName evidence="4">Queuine tRNA-ribosyltransferase</fullName>
        <ecNumber evidence="4">2.4.2.29</ecNumber>
    </recommendedName>
    <alternativeName>
        <fullName evidence="4">Guanine insertion enzyme</fullName>
    </alternativeName>
    <alternativeName>
        <fullName evidence="4">tRNA-guanine transglycosylase</fullName>
    </alternativeName>
</protein>
<feature type="domain" description="tRNA-guanine(15) transglycosylase-like" evidence="5">
    <location>
        <begin position="12"/>
        <end position="379"/>
    </location>
</feature>
<comment type="function">
    <text evidence="4">Catalyzes the base-exchange of a guanine (G) residue with the queuine precursor 7-aminomethyl-7-deazaguanine (PreQ1) at position 34 (anticodon wobble position) in tRNAs with GU(N) anticodons (tRNA-Asp, -Asn, -His and -Tyr). Catalysis occurs through a double-displacement mechanism. The nucleophile active site attacks the C1' of nucleotide 34 to detach the guanine base from the RNA, forming a covalent enzyme-RNA intermediate. The proton acceptor active site deprotonates the incoming PreQ1, allowing a nucleophilic attack on the C1' of the ribose to form the product. After dissociation, two additional enzymatic reactions on the tRNA convert PreQ1 to queuine (Q), resulting in the hypermodified nucleoside queuosine (7-(((4,5-cis-dihydroxy-2-cyclopenten-1-yl)amino)methyl)-7-deazaguanosine).</text>
</comment>
<dbReference type="InterPro" id="IPR036511">
    <property type="entry name" value="TGT-like_sf"/>
</dbReference>
<dbReference type="PANTHER" id="PTHR46499:SF1">
    <property type="entry name" value="QUEUINE TRNA-RIBOSYLTRANSFERASE"/>
    <property type="match status" value="1"/>
</dbReference>
<dbReference type="NCBIfam" id="TIGR00430">
    <property type="entry name" value="Q_tRNA_tgt"/>
    <property type="match status" value="1"/>
</dbReference>
<dbReference type="PANTHER" id="PTHR46499">
    <property type="entry name" value="QUEUINE TRNA-RIBOSYLTRANSFERASE"/>
    <property type="match status" value="1"/>
</dbReference>
<feature type="binding site" evidence="4">
    <location>
        <position position="330"/>
    </location>
    <ligand>
        <name>Zn(2+)</name>
        <dbReference type="ChEBI" id="CHEBI:29105"/>
    </ligand>
</feature>
<feature type="binding site" evidence="4">
    <location>
        <position position="335"/>
    </location>
    <ligand>
        <name>Zn(2+)</name>
        <dbReference type="ChEBI" id="CHEBI:29105"/>
    </ligand>
</feature>
<dbReference type="EC" id="2.4.2.29" evidence="4"/>
<keyword evidence="2 4" id="KW-0808">Transferase</keyword>
<comment type="subunit">
    <text evidence="4">Homodimer. Within each dimer, one monomer is responsible for RNA recognition and catalysis, while the other monomer binds to the replacement base PreQ1.</text>
</comment>
<feature type="binding site" evidence="4">
    <location>
        <position position="361"/>
    </location>
    <ligand>
        <name>Zn(2+)</name>
        <dbReference type="ChEBI" id="CHEBI:29105"/>
    </ligand>
</feature>
<feature type="region of interest" description="RNA binding; important for wobble base 34 recognition" evidence="4">
    <location>
        <begin position="276"/>
        <end position="280"/>
    </location>
</feature>
<comment type="caution">
    <text evidence="6">The sequence shown here is derived from an EMBL/GenBank/DDBJ whole genome shotgun (WGS) entry which is preliminary data.</text>
</comment>
<dbReference type="UniPathway" id="UPA00392"/>
<reference evidence="7" key="1">
    <citation type="submission" date="2017-09" db="EMBL/GenBank/DDBJ databases">
        <title>Depth-based differentiation of microbial function through sediment-hosted aquifers and enrichment of novel symbionts in the deep terrestrial subsurface.</title>
        <authorList>
            <person name="Probst A.J."/>
            <person name="Ladd B."/>
            <person name="Jarett J.K."/>
            <person name="Geller-Mcgrath D.E."/>
            <person name="Sieber C.M.K."/>
            <person name="Emerson J.B."/>
            <person name="Anantharaman K."/>
            <person name="Thomas B.C."/>
            <person name="Malmstrom R."/>
            <person name="Stieglmeier M."/>
            <person name="Klingl A."/>
            <person name="Woyke T."/>
            <person name="Ryan C.M."/>
            <person name="Banfield J.F."/>
        </authorList>
    </citation>
    <scope>NUCLEOTIDE SEQUENCE [LARGE SCALE GENOMIC DNA]</scope>
</reference>
<feature type="binding site" evidence="4">
    <location>
        <position position="221"/>
    </location>
    <ligand>
        <name>substrate</name>
    </ligand>
</feature>
<comment type="cofactor">
    <cofactor evidence="4">
        <name>Zn(2+)</name>
        <dbReference type="ChEBI" id="CHEBI:29105"/>
    </cofactor>
    <text evidence="4">Binds 1 zinc ion per subunit.</text>
</comment>
<comment type="catalytic activity">
    <reaction evidence="4">
        <text>7-aminomethyl-7-carbaguanine + guanosine(34) in tRNA = 7-aminomethyl-7-carbaguanosine(34) in tRNA + guanine</text>
        <dbReference type="Rhea" id="RHEA:24104"/>
        <dbReference type="Rhea" id="RHEA-COMP:10341"/>
        <dbReference type="Rhea" id="RHEA-COMP:10342"/>
        <dbReference type="ChEBI" id="CHEBI:16235"/>
        <dbReference type="ChEBI" id="CHEBI:58703"/>
        <dbReference type="ChEBI" id="CHEBI:74269"/>
        <dbReference type="ChEBI" id="CHEBI:82833"/>
        <dbReference type="EC" id="2.4.2.29"/>
    </reaction>
</comment>
<feature type="active site" description="Nucleophile" evidence="4">
    <location>
        <position position="271"/>
    </location>
</feature>
<feature type="active site" description="Proton acceptor" evidence="4">
    <location>
        <position position="90"/>
    </location>
</feature>
<organism evidence="6 7">
    <name type="scientific">Candidatus Uhrbacteria bacterium CG10_big_fil_rev_8_21_14_0_10_48_16</name>
    <dbReference type="NCBI Taxonomy" id="1975038"/>
    <lineage>
        <taxon>Bacteria</taxon>
        <taxon>Candidatus Uhriibacteriota</taxon>
    </lineage>
</organism>
<dbReference type="GO" id="GO:0008616">
    <property type="term" value="P:tRNA queuosine(34) biosynthetic process"/>
    <property type="evidence" value="ECO:0007669"/>
    <property type="project" value="UniProtKB-UniRule"/>
</dbReference>
<keyword evidence="4" id="KW-0862">Zinc</keyword>
<dbReference type="NCBIfam" id="TIGR00449">
    <property type="entry name" value="tgt_general"/>
    <property type="match status" value="1"/>
</dbReference>
<evidence type="ECO:0000313" key="7">
    <source>
        <dbReference type="Proteomes" id="UP000231436"/>
    </source>
</evidence>
<evidence type="ECO:0000256" key="1">
    <source>
        <dbReference type="ARBA" id="ARBA00022676"/>
    </source>
</evidence>
<dbReference type="GO" id="GO:0005829">
    <property type="term" value="C:cytosol"/>
    <property type="evidence" value="ECO:0007669"/>
    <property type="project" value="TreeGrafter"/>
</dbReference>
<sequence>MSRYQLKQQKESARRGQLETAHGAIQTPFFMPIATKGAVKSLSSFDMKELGAQILLSNTYHLLLRPGLEQMKALGGLHTLMNWDGPLLTDSGGYQVFSLSKMNKTTEEGVTFQSHIDGSRIELTPELSMAMQTAIGADIVMQFDDVAAGDSPRARYEEAMERSLRWAKRCASALPLAKGELEGVATQQLFGIIQGGTHEDLRERSARGLMDIGFDGYAIGGLSVGEKREDSYRIVKHICQILPENKPRYFMGGGMPEEIVAYVQMGVDMFDCVLPTRNARHGTLFAFNQDPATIDWSRYQDPRPTELFYDRVRVTNEQFATDQSPIDPTCTCETCKTTSRAYLRHLFGVQELLAYRLATIHNLHFYLTLMKHLREWIAKTA</sequence>
<dbReference type="InterPro" id="IPR004803">
    <property type="entry name" value="TGT"/>
</dbReference>
<dbReference type="Pfam" id="PF01702">
    <property type="entry name" value="TGT"/>
    <property type="match status" value="1"/>
</dbReference>
<gene>
    <name evidence="4" type="primary">tgt</name>
    <name evidence="6" type="ORF">COV05_04210</name>
</gene>
<dbReference type="SUPFAM" id="SSF51713">
    <property type="entry name" value="tRNA-guanine transglycosylase"/>
    <property type="match status" value="1"/>
</dbReference>
<dbReference type="GO" id="GO:0008479">
    <property type="term" value="F:tRNA-guanosine(34) queuine transglycosylase activity"/>
    <property type="evidence" value="ECO:0007669"/>
    <property type="project" value="UniProtKB-UniRule"/>
</dbReference>
<keyword evidence="4" id="KW-0479">Metal-binding</keyword>
<feature type="binding site" evidence="4">
    <location>
        <position position="144"/>
    </location>
    <ligand>
        <name>substrate</name>
    </ligand>
</feature>
<feature type="binding site" evidence="4">
    <location>
        <begin position="90"/>
        <end position="94"/>
    </location>
    <ligand>
        <name>substrate</name>
    </ligand>
</feature>
<evidence type="ECO:0000313" key="6">
    <source>
        <dbReference type="EMBL" id="PJE76544.1"/>
    </source>
</evidence>
<dbReference type="InterPro" id="IPR050076">
    <property type="entry name" value="ArchSynthase1/Queuine_TRR"/>
</dbReference>
<dbReference type="InterPro" id="IPR002616">
    <property type="entry name" value="tRNA_ribo_trans-like"/>
</dbReference>
<keyword evidence="3 4" id="KW-0819">tRNA processing</keyword>
<name>A0A2M8LGG6_9BACT</name>
<keyword evidence="4" id="KW-0671">Queuosine biosynthesis</keyword>